<dbReference type="PANTHER" id="PTHR11472:SF47">
    <property type="entry name" value="FANCONI ANEMIA GROUP J PROTEIN"/>
    <property type="match status" value="1"/>
</dbReference>
<feature type="compositionally biased region" description="Polar residues" evidence="18">
    <location>
        <begin position="16"/>
        <end position="25"/>
    </location>
</feature>
<dbReference type="SUPFAM" id="SSF52540">
    <property type="entry name" value="P-loop containing nucleoside triphosphate hydrolases"/>
    <property type="match status" value="1"/>
</dbReference>
<dbReference type="InterPro" id="IPR006554">
    <property type="entry name" value="Helicase-like_DEXD_c2"/>
</dbReference>
<dbReference type="GO" id="GO:0003678">
    <property type="term" value="F:DNA helicase activity"/>
    <property type="evidence" value="ECO:0007669"/>
    <property type="project" value="InterPro"/>
</dbReference>
<feature type="region of interest" description="Disordered" evidence="18">
    <location>
        <begin position="827"/>
        <end position="877"/>
    </location>
</feature>
<keyword evidence="11" id="KW-0411">Iron-sulfur</keyword>
<dbReference type="InterPro" id="IPR027417">
    <property type="entry name" value="P-loop_NTPase"/>
</dbReference>
<keyword evidence="3" id="KW-0004">4Fe-4S</keyword>
<dbReference type="SMART" id="SM00488">
    <property type="entry name" value="DEXDc2"/>
    <property type="match status" value="1"/>
</dbReference>
<evidence type="ECO:0000256" key="13">
    <source>
        <dbReference type="ARBA" id="ARBA00023204"/>
    </source>
</evidence>
<dbReference type="SMART" id="SM00491">
    <property type="entry name" value="HELICc2"/>
    <property type="match status" value="1"/>
</dbReference>
<keyword evidence="8" id="KW-0347">Helicase</keyword>
<keyword evidence="4" id="KW-0479">Metal-binding</keyword>
<evidence type="ECO:0000256" key="8">
    <source>
        <dbReference type="ARBA" id="ARBA00022806"/>
    </source>
</evidence>
<evidence type="ECO:0000313" key="21">
    <source>
        <dbReference type="Proteomes" id="UP000467841"/>
    </source>
</evidence>
<dbReference type="GO" id="GO:0005524">
    <property type="term" value="F:ATP binding"/>
    <property type="evidence" value="ECO:0007669"/>
    <property type="project" value="UniProtKB-KW"/>
</dbReference>
<dbReference type="Gene3D" id="3.40.50.300">
    <property type="entry name" value="P-loop containing nucleotide triphosphate hydrolases"/>
    <property type="match status" value="2"/>
</dbReference>
<dbReference type="EMBL" id="CACVBM020000521">
    <property type="protein sequence ID" value="CAA7020093.1"/>
    <property type="molecule type" value="Genomic_DNA"/>
</dbReference>
<dbReference type="AlphaFoldDB" id="A0A6D2I1R0"/>
<feature type="compositionally biased region" description="Polar residues" evidence="18">
    <location>
        <begin position="116"/>
        <end position="126"/>
    </location>
</feature>
<evidence type="ECO:0000256" key="7">
    <source>
        <dbReference type="ARBA" id="ARBA00022801"/>
    </source>
</evidence>
<keyword evidence="12" id="KW-0238">DNA-binding</keyword>
<dbReference type="GO" id="GO:0006289">
    <property type="term" value="P:nucleotide-excision repair"/>
    <property type="evidence" value="ECO:0007669"/>
    <property type="project" value="TreeGrafter"/>
</dbReference>
<comment type="similarity">
    <text evidence="2">Belongs to the helicase family. RAD3/XPD subfamily.</text>
</comment>
<accession>A0A6D2I1R0</accession>
<name>A0A6D2I1R0_9BRAS</name>
<evidence type="ECO:0000256" key="17">
    <source>
        <dbReference type="ARBA" id="ARBA00073810"/>
    </source>
</evidence>
<dbReference type="GO" id="GO:0046872">
    <property type="term" value="F:metal ion binding"/>
    <property type="evidence" value="ECO:0007669"/>
    <property type="project" value="UniProtKB-KW"/>
</dbReference>
<protein>
    <recommendedName>
        <fullName evidence="17">Regulator of telomere elongation helicase 1 homolog</fullName>
    </recommendedName>
</protein>
<dbReference type="GO" id="GO:0005634">
    <property type="term" value="C:nucleus"/>
    <property type="evidence" value="ECO:0007669"/>
    <property type="project" value="UniProtKB-SubCell"/>
</dbReference>
<keyword evidence="15" id="KW-0539">Nucleus</keyword>
<gene>
    <name evidence="20" type="ORF">MERR_LOCUS7328</name>
</gene>
<organism evidence="20 21">
    <name type="scientific">Microthlaspi erraticum</name>
    <dbReference type="NCBI Taxonomy" id="1685480"/>
    <lineage>
        <taxon>Eukaryota</taxon>
        <taxon>Viridiplantae</taxon>
        <taxon>Streptophyta</taxon>
        <taxon>Embryophyta</taxon>
        <taxon>Tracheophyta</taxon>
        <taxon>Spermatophyta</taxon>
        <taxon>Magnoliopsida</taxon>
        <taxon>eudicotyledons</taxon>
        <taxon>Gunneridae</taxon>
        <taxon>Pentapetalae</taxon>
        <taxon>rosids</taxon>
        <taxon>malvids</taxon>
        <taxon>Brassicales</taxon>
        <taxon>Brassicaceae</taxon>
        <taxon>Coluteocarpeae</taxon>
        <taxon>Microthlaspi</taxon>
    </lineage>
</organism>
<dbReference type="InterPro" id="IPR006555">
    <property type="entry name" value="ATP-dep_Helicase_C"/>
</dbReference>
<keyword evidence="9" id="KW-0067">ATP-binding</keyword>
<keyword evidence="10" id="KW-0408">Iron</keyword>
<evidence type="ECO:0000256" key="14">
    <source>
        <dbReference type="ARBA" id="ARBA00023235"/>
    </source>
</evidence>
<keyword evidence="21" id="KW-1185">Reference proteome</keyword>
<dbReference type="GO" id="GO:0016818">
    <property type="term" value="F:hydrolase activity, acting on acid anhydrides, in phosphorus-containing anhydrides"/>
    <property type="evidence" value="ECO:0007669"/>
    <property type="project" value="InterPro"/>
</dbReference>
<dbReference type="PANTHER" id="PTHR11472">
    <property type="entry name" value="DNA REPAIR DEAD HELICASE RAD3/XP-D SUBFAMILY MEMBER"/>
    <property type="match status" value="1"/>
</dbReference>
<sequence length="1092" mass="121593">MASATSKSESNHETKQTQNSKTPKNLYQIGGLQVEFPYQPYGTQLAFMSRVISTLDRAQRDGHCHALLESPTGTGKSLSLLCSVLAWQQSYKKRFPKVNLPGSNAGSGSKPEAQPPDTSLPSNVGPTQPEVPTIFYASRTHAQITQVIREYRKTGYRVPMAVLGSRKRYCTNPKVQGKENVDEKCRMLLRDKKKENAKCAEFKRVDHVLADPSLQRNGVHDIEDLVKIGKTVRGCPYYASWRLEEVAQLVFCPYSYIIDPVIRGGINLTGAIIIFDEAHNMEDIAREAGSINLEEETLFKLQKELEQVSEEDQETYQPACYIVEGLISWIGRKKDSLAKRDSEHYFSGWTGDKALRELKECRITRECLECFQMAITSSEAAETEPDMPYLSGTSLTTLKGDPSETWTHTFSLWCLNPSFVFKDLADLSLSIILTSGTLSPMNSFSSELGMQFGTSLEAPHVIDANLQVWAGGISSGPGNFPLNASYKTADALTFQDALGKSLEEIFNTVPCGALVFFPSYKLMEKLSTRWQETGQWSRLCSIKENFIEPRGGAKDDFDAVLKGYYDCIREKKGAAFLAVCRGKVSEGLDFSDDNARAVILIGIPFPNLHDILVELKRKYNDTYKSSKNLLGGSEWYCQQAYRALNQAAGRCIRHRFDYGAIIFLDERYRQPRNRASISKWLRQSINLYDSFESSMEGLKSFFNTVKERVDSKMLGSQDSTVEQKPKISEISRSMRQPGLNNGTSISELSSPPAQTFIRVKEEPKCYKYKEVIDLECGVQPEPAGCCEVSSVTNCDEDPETSFVRGTSCMIKGCSAASSCSCSKNESSSSATGFRSLRSPDQFLKQHRSTASFRKTPLGAESSVTPERHSIGDLTPEAESSYKKSVNSHALKRRKFISSPVIIDLEEEDNSNDPSTRPADHTSFTRRIEFGFGGNEPRSQNYNVSCSICRSPLGHPESHSYISCSLTSSSKTYLMSLLKETSGSGSSEMPTSVSVVMTDSSLVNQRLCRSSEGSKAIWCDEDGCVFNSIFCPFCNIPNTCLGVQVMATDSSNVQFMRKTLFFADQVDVTEVDASKETALKHKLRLPKQEDPEN</sequence>
<dbReference type="CDD" id="cd18788">
    <property type="entry name" value="SF2_C_XPD"/>
    <property type="match status" value="1"/>
</dbReference>
<evidence type="ECO:0000256" key="12">
    <source>
        <dbReference type="ARBA" id="ARBA00023125"/>
    </source>
</evidence>
<dbReference type="Pfam" id="PF06733">
    <property type="entry name" value="DEAD_2"/>
    <property type="match status" value="1"/>
</dbReference>
<feature type="region of interest" description="Disordered" evidence="18">
    <location>
        <begin position="1"/>
        <end position="26"/>
    </location>
</feature>
<keyword evidence="14" id="KW-0413">Isomerase</keyword>
<evidence type="ECO:0000256" key="5">
    <source>
        <dbReference type="ARBA" id="ARBA00022741"/>
    </source>
</evidence>
<dbReference type="FunFam" id="3.40.50.300:FF:000431">
    <property type="entry name" value="Regulator of telomere elongation helicase 1"/>
    <property type="match status" value="1"/>
</dbReference>
<dbReference type="GO" id="GO:1990918">
    <property type="term" value="P:double-strand break repair involved in meiotic recombination"/>
    <property type="evidence" value="ECO:0007669"/>
    <property type="project" value="TreeGrafter"/>
</dbReference>
<evidence type="ECO:0000256" key="9">
    <source>
        <dbReference type="ARBA" id="ARBA00022840"/>
    </source>
</evidence>
<dbReference type="InterPro" id="IPR045028">
    <property type="entry name" value="DinG/Rad3-like"/>
</dbReference>
<evidence type="ECO:0000256" key="16">
    <source>
        <dbReference type="ARBA" id="ARBA00049360"/>
    </source>
</evidence>
<dbReference type="Pfam" id="PF13307">
    <property type="entry name" value="Helicase_C_2"/>
    <property type="match status" value="1"/>
</dbReference>
<feature type="domain" description="Helicase ATP-binding" evidence="19">
    <location>
        <begin position="30"/>
        <end position="343"/>
    </location>
</feature>
<evidence type="ECO:0000256" key="4">
    <source>
        <dbReference type="ARBA" id="ARBA00022723"/>
    </source>
</evidence>
<dbReference type="PROSITE" id="PS51193">
    <property type="entry name" value="HELICASE_ATP_BIND_2"/>
    <property type="match status" value="1"/>
</dbReference>
<evidence type="ECO:0000256" key="11">
    <source>
        <dbReference type="ARBA" id="ARBA00023014"/>
    </source>
</evidence>
<keyword evidence="6" id="KW-0227">DNA damage</keyword>
<evidence type="ECO:0000256" key="6">
    <source>
        <dbReference type="ARBA" id="ARBA00022763"/>
    </source>
</evidence>
<dbReference type="GO" id="GO:0003677">
    <property type="term" value="F:DNA binding"/>
    <property type="evidence" value="ECO:0007669"/>
    <property type="project" value="UniProtKB-KW"/>
</dbReference>
<dbReference type="InterPro" id="IPR014013">
    <property type="entry name" value="Helic_SF1/SF2_ATP-bd_DinG/Rad3"/>
</dbReference>
<feature type="region of interest" description="Disordered" evidence="18">
    <location>
        <begin position="98"/>
        <end position="129"/>
    </location>
</feature>
<evidence type="ECO:0000256" key="18">
    <source>
        <dbReference type="SAM" id="MobiDB-lite"/>
    </source>
</evidence>
<evidence type="ECO:0000256" key="2">
    <source>
        <dbReference type="ARBA" id="ARBA00009146"/>
    </source>
</evidence>
<evidence type="ECO:0000313" key="20">
    <source>
        <dbReference type="EMBL" id="CAA7020093.1"/>
    </source>
</evidence>
<evidence type="ECO:0000256" key="10">
    <source>
        <dbReference type="ARBA" id="ARBA00023004"/>
    </source>
</evidence>
<dbReference type="GO" id="GO:0051539">
    <property type="term" value="F:4 iron, 4 sulfur cluster binding"/>
    <property type="evidence" value="ECO:0007669"/>
    <property type="project" value="UniProtKB-KW"/>
</dbReference>
<evidence type="ECO:0000256" key="3">
    <source>
        <dbReference type="ARBA" id="ARBA00022485"/>
    </source>
</evidence>
<reference evidence="20" key="1">
    <citation type="submission" date="2020-01" db="EMBL/GenBank/DDBJ databases">
        <authorList>
            <person name="Mishra B."/>
        </authorList>
    </citation>
    <scope>NUCLEOTIDE SEQUENCE [LARGE SCALE GENOMIC DNA]</scope>
</reference>
<dbReference type="OrthoDB" id="19182at2759"/>
<comment type="catalytic activity">
    <reaction evidence="16">
        <text>ATP + H2O = ADP + phosphate + H(+)</text>
        <dbReference type="Rhea" id="RHEA:13065"/>
        <dbReference type="ChEBI" id="CHEBI:15377"/>
        <dbReference type="ChEBI" id="CHEBI:15378"/>
        <dbReference type="ChEBI" id="CHEBI:30616"/>
        <dbReference type="ChEBI" id="CHEBI:43474"/>
        <dbReference type="ChEBI" id="CHEBI:456216"/>
    </reaction>
</comment>
<keyword evidence="5" id="KW-0547">Nucleotide-binding</keyword>
<comment type="subcellular location">
    <subcellularLocation>
        <location evidence="1">Nucleus</location>
    </subcellularLocation>
</comment>
<comment type="caution">
    <text evidence="20">The sequence shown here is derived from an EMBL/GenBank/DDBJ whole genome shotgun (WGS) entry which is preliminary data.</text>
</comment>
<dbReference type="InterPro" id="IPR010614">
    <property type="entry name" value="RAD3-like_helicase_DEAD"/>
</dbReference>
<evidence type="ECO:0000259" key="19">
    <source>
        <dbReference type="PROSITE" id="PS51193"/>
    </source>
</evidence>
<keyword evidence="13" id="KW-0234">DNA repair</keyword>
<evidence type="ECO:0000256" key="1">
    <source>
        <dbReference type="ARBA" id="ARBA00004123"/>
    </source>
</evidence>
<evidence type="ECO:0000256" key="15">
    <source>
        <dbReference type="ARBA" id="ARBA00023242"/>
    </source>
</evidence>
<keyword evidence="7" id="KW-0378">Hydrolase</keyword>
<dbReference type="Proteomes" id="UP000467841">
    <property type="component" value="Unassembled WGS sequence"/>
</dbReference>
<proteinExistence type="inferred from homology"/>